<keyword evidence="4" id="KW-1185">Reference proteome</keyword>
<dbReference type="RefSeq" id="WP_227388652.1">
    <property type="nucleotide sequence ID" value="NZ_JBHSCJ010000003.1"/>
</dbReference>
<dbReference type="Proteomes" id="UP001319882">
    <property type="component" value="Unassembled WGS sequence"/>
</dbReference>
<feature type="domain" description="UPF0033" evidence="2">
    <location>
        <begin position="18"/>
        <end position="42"/>
    </location>
</feature>
<dbReference type="Pfam" id="PF01206">
    <property type="entry name" value="TusA"/>
    <property type="match status" value="1"/>
</dbReference>
<comment type="caution">
    <text evidence="3">The sequence shown here is derived from an EMBL/GenBank/DDBJ whole genome shotgun (WGS) entry which is preliminary data.</text>
</comment>
<gene>
    <name evidence="3" type="ORF">GEV37_02795</name>
</gene>
<reference evidence="3 4" key="1">
    <citation type="journal article" date="2021" name="Sci. Rep.">
        <title>Genome analysis of a halophilic bacterium Halomonas malpeensis YU-PRIM-29(T) reveals its exopolysaccharide and pigment producing capabilities.</title>
        <authorList>
            <person name="Athmika"/>
            <person name="Ghate S.D."/>
            <person name="Arun A.B."/>
            <person name="Rao S.S."/>
            <person name="Kumar S.T.A."/>
            <person name="Kandiyil M.K."/>
            <person name="Saptami K."/>
            <person name="Rekha P.D."/>
        </authorList>
    </citation>
    <scope>NUCLEOTIDE SEQUENCE [LARGE SCALE GENOMIC DNA]</scope>
    <source>
        <strain evidence="4">prim 29</strain>
    </source>
</reference>
<evidence type="ECO:0000313" key="3">
    <source>
        <dbReference type="EMBL" id="MCB8888053.1"/>
    </source>
</evidence>
<name>A0ABS8DP79_9GAMM</name>
<dbReference type="SUPFAM" id="SSF64307">
    <property type="entry name" value="SirA-like"/>
    <property type="match status" value="1"/>
</dbReference>
<dbReference type="PROSITE" id="PS01148">
    <property type="entry name" value="UPF0033"/>
    <property type="match status" value="1"/>
</dbReference>
<evidence type="ECO:0000256" key="1">
    <source>
        <dbReference type="ARBA" id="ARBA00008984"/>
    </source>
</evidence>
<dbReference type="InterPro" id="IPR036868">
    <property type="entry name" value="TusA-like_sf"/>
</dbReference>
<dbReference type="PANTHER" id="PTHR33279">
    <property type="entry name" value="SULFUR CARRIER PROTEIN YEDF-RELATED"/>
    <property type="match status" value="1"/>
</dbReference>
<comment type="similarity">
    <text evidence="1">Belongs to the sulfur carrier protein TusA family.</text>
</comment>
<dbReference type="CDD" id="cd00291">
    <property type="entry name" value="SirA_YedF_YeeD"/>
    <property type="match status" value="1"/>
</dbReference>
<sequence>MSDQKGRECGMPVPDAALDARGLACPLPLLKTKQALATLESGQLLEVAASDQGSWRDIATFAEHSAHTLVHREQRADGFHFWIRKAESLRP</sequence>
<dbReference type="Gene3D" id="3.30.110.40">
    <property type="entry name" value="TusA-like domain"/>
    <property type="match status" value="1"/>
</dbReference>
<evidence type="ECO:0000313" key="4">
    <source>
        <dbReference type="Proteomes" id="UP001319882"/>
    </source>
</evidence>
<organism evidence="3 4">
    <name type="scientific">Vreelandella malpeensis</name>
    <dbReference type="NCBI Taxonomy" id="1172368"/>
    <lineage>
        <taxon>Bacteria</taxon>
        <taxon>Pseudomonadati</taxon>
        <taxon>Pseudomonadota</taxon>
        <taxon>Gammaproteobacteria</taxon>
        <taxon>Oceanospirillales</taxon>
        <taxon>Halomonadaceae</taxon>
        <taxon>Vreelandella</taxon>
    </lineage>
</organism>
<proteinExistence type="inferred from homology"/>
<dbReference type="InterPro" id="IPR001455">
    <property type="entry name" value="TusA-like"/>
</dbReference>
<protein>
    <submittedName>
        <fullName evidence="3">Sulfurtransferase TusA family protein</fullName>
    </submittedName>
</protein>
<accession>A0ABS8DP79</accession>
<evidence type="ECO:0000259" key="2">
    <source>
        <dbReference type="PROSITE" id="PS01148"/>
    </source>
</evidence>
<dbReference type="PANTHER" id="PTHR33279:SF6">
    <property type="entry name" value="SULFUR CARRIER PROTEIN YEDF-RELATED"/>
    <property type="match status" value="1"/>
</dbReference>
<dbReference type="EMBL" id="WHVL01000001">
    <property type="protein sequence ID" value="MCB8888053.1"/>
    <property type="molecule type" value="Genomic_DNA"/>
</dbReference>